<reference evidence="3 4" key="1">
    <citation type="submission" date="2009-02" db="EMBL/GenBank/DDBJ databases">
        <title>Sequencing of the draft genome and assembly of Dethiobacter alkaliphilus AHT 1.</title>
        <authorList>
            <consortium name="US DOE Joint Genome Institute (JGI-PGF)"/>
            <person name="Lucas S."/>
            <person name="Copeland A."/>
            <person name="Lapidus A."/>
            <person name="Glavina del Rio T."/>
            <person name="Dalin E."/>
            <person name="Tice H."/>
            <person name="Bruce D."/>
            <person name="Goodwin L."/>
            <person name="Pitluck S."/>
            <person name="Larimer F."/>
            <person name="Land M.L."/>
            <person name="Hauser L."/>
            <person name="Muyzer G."/>
        </authorList>
    </citation>
    <scope>NUCLEOTIDE SEQUENCE [LARGE SCALE GENOMIC DNA]</scope>
    <source>
        <strain evidence="3 4">AHT 1</strain>
    </source>
</reference>
<dbReference type="OrthoDB" id="9811121at2"/>
<evidence type="ECO:0000259" key="2">
    <source>
        <dbReference type="PROSITE" id="PS50263"/>
    </source>
</evidence>
<dbReference type="InterPro" id="IPR003010">
    <property type="entry name" value="C-N_Hydrolase"/>
</dbReference>
<accession>C0GC92</accession>
<keyword evidence="4" id="KW-1185">Reference proteome</keyword>
<proteinExistence type="predicted"/>
<dbReference type="PANTHER" id="PTHR43674:SF13">
    <property type="entry name" value="CN HYDROLASE DOMAIN-CONTAINING PROTEIN"/>
    <property type="match status" value="1"/>
</dbReference>
<dbReference type="AlphaFoldDB" id="C0GC92"/>
<keyword evidence="3" id="KW-0012">Acyltransferase</keyword>
<dbReference type="Proteomes" id="UP000006443">
    <property type="component" value="Unassembled WGS sequence"/>
</dbReference>
<sequence>MKIREYLLHKYLAWRTRPALLERHWRSKKVRWRRTDEKPDRKKIPVGAVQLEVKLTDNAGEYMDEMCRITNKAARQGVRLLAFPEYSTFPLLGYIPGIEKLAEGTATDNQEVSVADLFRFAGPFFNRVAHFTFSKLASTFGLYIMSGSMPYPVEDRVVNRAFLYGPDGQILGHQDKVHLMPMEHAWGFSAGDAFNVFDTPLGKLAMPVCMDATYFETFRILERQGAEIVMVPIANAEEYNYWLALRGIWPRVQESMVYGIKSALVGQVLGHTLTGKAGIFAPLELTPNQDGTLAEAKTFDSQELVTATLDLEALHNLRATHPYLGDQNPALIAKYSPAPDSSMK</sequence>
<name>C0GC92_DETAL</name>
<dbReference type="Pfam" id="PF00795">
    <property type="entry name" value="CN_hydrolase"/>
    <property type="match status" value="1"/>
</dbReference>
<dbReference type="eggNOG" id="COG0388">
    <property type="taxonomic scope" value="Bacteria"/>
</dbReference>
<gene>
    <name evidence="3" type="ORF">DealDRAFT_0101</name>
</gene>
<dbReference type="CDD" id="cd07574">
    <property type="entry name" value="nitrilase_Rim1_like"/>
    <property type="match status" value="1"/>
</dbReference>
<dbReference type="PANTHER" id="PTHR43674">
    <property type="entry name" value="NITRILASE C965.09-RELATED"/>
    <property type="match status" value="1"/>
</dbReference>
<dbReference type="STRING" id="555088.DealDRAFT_0101"/>
<dbReference type="GO" id="GO:0016811">
    <property type="term" value="F:hydrolase activity, acting on carbon-nitrogen (but not peptide) bonds, in linear amides"/>
    <property type="evidence" value="ECO:0007669"/>
    <property type="project" value="TreeGrafter"/>
</dbReference>
<comment type="caution">
    <text evidence="3">The sequence shown here is derived from an EMBL/GenBank/DDBJ whole genome shotgun (WGS) entry which is preliminary data.</text>
</comment>
<evidence type="ECO:0000313" key="4">
    <source>
        <dbReference type="Proteomes" id="UP000006443"/>
    </source>
</evidence>
<dbReference type="RefSeq" id="WP_008513825.1">
    <property type="nucleotide sequence ID" value="NZ_ACJM01000001.1"/>
</dbReference>
<keyword evidence="3" id="KW-0449">Lipoprotein</keyword>
<organism evidence="3 4">
    <name type="scientific">Dethiobacter alkaliphilus AHT 1</name>
    <dbReference type="NCBI Taxonomy" id="555088"/>
    <lineage>
        <taxon>Bacteria</taxon>
        <taxon>Bacillati</taxon>
        <taxon>Bacillota</taxon>
        <taxon>Dethiobacteria</taxon>
        <taxon>Dethiobacterales</taxon>
        <taxon>Dethiobacteraceae</taxon>
        <taxon>Dethiobacter</taxon>
    </lineage>
</organism>
<dbReference type="InterPro" id="IPR036526">
    <property type="entry name" value="C-N_Hydrolase_sf"/>
</dbReference>
<evidence type="ECO:0000256" key="1">
    <source>
        <dbReference type="ARBA" id="ARBA00022801"/>
    </source>
</evidence>
<keyword evidence="3" id="KW-0808">Transferase</keyword>
<feature type="domain" description="CN hydrolase" evidence="2">
    <location>
        <begin position="44"/>
        <end position="311"/>
    </location>
</feature>
<protein>
    <submittedName>
        <fullName evidence="3">Nitrilase/cyanide hydratase and apolipoprotein N-acyltransferase</fullName>
    </submittedName>
</protein>
<keyword evidence="1" id="KW-0378">Hydrolase</keyword>
<dbReference type="EMBL" id="ACJM01000001">
    <property type="protein sequence ID" value="EEG78827.1"/>
    <property type="molecule type" value="Genomic_DNA"/>
</dbReference>
<dbReference type="PROSITE" id="PS50263">
    <property type="entry name" value="CN_HYDROLASE"/>
    <property type="match status" value="1"/>
</dbReference>
<evidence type="ECO:0000313" key="3">
    <source>
        <dbReference type="EMBL" id="EEG78827.1"/>
    </source>
</evidence>
<dbReference type="GO" id="GO:0016746">
    <property type="term" value="F:acyltransferase activity"/>
    <property type="evidence" value="ECO:0007669"/>
    <property type="project" value="UniProtKB-KW"/>
</dbReference>
<dbReference type="InterPro" id="IPR050345">
    <property type="entry name" value="Aliph_Amidase/BUP"/>
</dbReference>
<dbReference type="Gene3D" id="3.60.110.10">
    <property type="entry name" value="Carbon-nitrogen hydrolase"/>
    <property type="match status" value="1"/>
</dbReference>
<dbReference type="SUPFAM" id="SSF56317">
    <property type="entry name" value="Carbon-nitrogen hydrolase"/>
    <property type="match status" value="1"/>
</dbReference>